<comment type="subcellular location">
    <subcellularLocation>
        <location evidence="1">Secreted</location>
    </subcellularLocation>
</comment>
<keyword evidence="11" id="KW-0378">Hydrolase</keyword>
<feature type="domain" description="Peptidase S1" evidence="10">
    <location>
        <begin position="110"/>
        <end position="357"/>
    </location>
</feature>
<dbReference type="SUPFAM" id="SSF50494">
    <property type="entry name" value="Trypsin-like serine proteases"/>
    <property type="match status" value="1"/>
</dbReference>
<keyword evidence="7" id="KW-0325">Glycoprotein</keyword>
<accession>A0A8D8C1P1</accession>
<evidence type="ECO:0000256" key="6">
    <source>
        <dbReference type="ARBA" id="ARBA00023157"/>
    </source>
</evidence>
<sequence length="357" mass="39111">MIGLQQLSLLIGALCVYSIAGQQFNQCDVQQRCVEFNSCPEFKAYVGKPATNWPRSVQDQVRRRICNKQQKTYYVCCNAPLNVGSGNSGRPTGMKLLDMTSCGKHTKDRIAYGKNAKVFEYPWMAVLIGLDGQLACGGTLISESYVLTAAHCKRQSITTVRLGENDINKEIDCNVYADEEDDCADPPQEIAVAEFIAHKLYSPSKRKNDIALIRLASPAKLSHSVKTVCLPIGSMLRNPEPKDMIISGWGLTENNYISNILQYAKVSTVPLDECNRQLSLLDNTIKLDGSQVCANGKNKVDNCAGDSGGPLQYTSLQSTIVQYGIVSFGLNSCGVSSSPGVYTKVSHYIDWIVANLK</sequence>
<evidence type="ECO:0000256" key="3">
    <source>
        <dbReference type="ARBA" id="ARBA00022588"/>
    </source>
</evidence>
<dbReference type="InterPro" id="IPR018114">
    <property type="entry name" value="TRYPSIN_HIS"/>
</dbReference>
<keyword evidence="11" id="KW-0645">Protease</keyword>
<keyword evidence="5" id="KW-0391">Immunity</keyword>
<evidence type="ECO:0000256" key="7">
    <source>
        <dbReference type="ARBA" id="ARBA00023180"/>
    </source>
</evidence>
<dbReference type="EMBL" id="HBUE01100980">
    <property type="protein sequence ID" value="CAG6485330.1"/>
    <property type="molecule type" value="Transcribed_RNA"/>
</dbReference>
<keyword evidence="3" id="KW-0399">Innate immunity</keyword>
<dbReference type="PROSITE" id="PS00134">
    <property type="entry name" value="TRYPSIN_HIS"/>
    <property type="match status" value="1"/>
</dbReference>
<evidence type="ECO:0000256" key="8">
    <source>
        <dbReference type="ARBA" id="ARBA00024195"/>
    </source>
</evidence>
<dbReference type="Pfam" id="PF00089">
    <property type="entry name" value="Trypsin"/>
    <property type="match status" value="1"/>
</dbReference>
<dbReference type="InterPro" id="IPR009003">
    <property type="entry name" value="Peptidase_S1_PA"/>
</dbReference>
<feature type="signal peptide" evidence="9">
    <location>
        <begin position="1"/>
        <end position="21"/>
    </location>
</feature>
<dbReference type="GO" id="GO:0006508">
    <property type="term" value="P:proteolysis"/>
    <property type="evidence" value="ECO:0007669"/>
    <property type="project" value="UniProtKB-KW"/>
</dbReference>
<dbReference type="AlphaFoldDB" id="A0A8D8C1P1"/>
<dbReference type="InterPro" id="IPR043504">
    <property type="entry name" value="Peptidase_S1_PA_chymotrypsin"/>
</dbReference>
<evidence type="ECO:0000256" key="1">
    <source>
        <dbReference type="ARBA" id="ARBA00004613"/>
    </source>
</evidence>
<dbReference type="PRINTS" id="PR00722">
    <property type="entry name" value="CHYMOTRYPSIN"/>
</dbReference>
<comment type="similarity">
    <text evidence="8">Belongs to the peptidase S1 family. CLIP subfamily.</text>
</comment>
<dbReference type="InterPro" id="IPR001254">
    <property type="entry name" value="Trypsin_dom"/>
</dbReference>
<dbReference type="Gene3D" id="2.40.10.10">
    <property type="entry name" value="Trypsin-like serine proteases"/>
    <property type="match status" value="2"/>
</dbReference>
<dbReference type="CDD" id="cd00190">
    <property type="entry name" value="Tryp_SPc"/>
    <property type="match status" value="1"/>
</dbReference>
<proteinExistence type="inferred from homology"/>
<evidence type="ECO:0000256" key="2">
    <source>
        <dbReference type="ARBA" id="ARBA00022525"/>
    </source>
</evidence>
<evidence type="ECO:0000256" key="5">
    <source>
        <dbReference type="ARBA" id="ARBA00022859"/>
    </source>
</evidence>
<dbReference type="InterPro" id="IPR001314">
    <property type="entry name" value="Peptidase_S1A"/>
</dbReference>
<keyword evidence="2" id="KW-0964">Secreted</keyword>
<dbReference type="PROSITE" id="PS50240">
    <property type="entry name" value="TRYPSIN_DOM"/>
    <property type="match status" value="1"/>
</dbReference>
<reference evidence="11" key="1">
    <citation type="submission" date="2021-05" db="EMBL/GenBank/DDBJ databases">
        <authorList>
            <person name="Alioto T."/>
            <person name="Alioto T."/>
            <person name="Gomez Garrido J."/>
        </authorList>
    </citation>
    <scope>NUCLEOTIDE SEQUENCE</scope>
</reference>
<dbReference type="GO" id="GO:0005576">
    <property type="term" value="C:extracellular region"/>
    <property type="evidence" value="ECO:0007669"/>
    <property type="project" value="UniProtKB-SubCell"/>
</dbReference>
<evidence type="ECO:0000256" key="4">
    <source>
        <dbReference type="ARBA" id="ARBA00022729"/>
    </source>
</evidence>
<dbReference type="InterPro" id="IPR051487">
    <property type="entry name" value="Ser/Thr_Proteases_Immune/Dev"/>
</dbReference>
<dbReference type="GO" id="GO:0004252">
    <property type="term" value="F:serine-type endopeptidase activity"/>
    <property type="evidence" value="ECO:0007669"/>
    <property type="project" value="InterPro"/>
</dbReference>
<dbReference type="FunFam" id="2.40.10.10:FF:000002">
    <property type="entry name" value="Transmembrane protease serine"/>
    <property type="match status" value="1"/>
</dbReference>
<keyword evidence="4 9" id="KW-0732">Signal</keyword>
<keyword evidence="6" id="KW-1015">Disulfide bond</keyword>
<dbReference type="FunFam" id="2.40.10.10:FF:000028">
    <property type="entry name" value="Serine protease easter"/>
    <property type="match status" value="1"/>
</dbReference>
<dbReference type="SMART" id="SM00020">
    <property type="entry name" value="Tryp_SPc"/>
    <property type="match status" value="1"/>
</dbReference>
<evidence type="ECO:0000259" key="10">
    <source>
        <dbReference type="PROSITE" id="PS50240"/>
    </source>
</evidence>
<dbReference type="GO" id="GO:0045087">
    <property type="term" value="P:innate immune response"/>
    <property type="evidence" value="ECO:0007669"/>
    <property type="project" value="UniProtKB-KW"/>
</dbReference>
<protein>
    <submittedName>
        <fullName evidence="11">Serine protease easter</fullName>
    </submittedName>
</protein>
<evidence type="ECO:0000313" key="11">
    <source>
        <dbReference type="EMBL" id="CAG6485330.1"/>
    </source>
</evidence>
<feature type="chain" id="PRO_5034631413" evidence="9">
    <location>
        <begin position="22"/>
        <end position="357"/>
    </location>
</feature>
<dbReference type="PANTHER" id="PTHR24256">
    <property type="entry name" value="TRYPTASE-RELATED"/>
    <property type="match status" value="1"/>
</dbReference>
<organism evidence="11">
    <name type="scientific">Culex pipiens</name>
    <name type="common">House mosquito</name>
    <dbReference type="NCBI Taxonomy" id="7175"/>
    <lineage>
        <taxon>Eukaryota</taxon>
        <taxon>Metazoa</taxon>
        <taxon>Ecdysozoa</taxon>
        <taxon>Arthropoda</taxon>
        <taxon>Hexapoda</taxon>
        <taxon>Insecta</taxon>
        <taxon>Pterygota</taxon>
        <taxon>Neoptera</taxon>
        <taxon>Endopterygota</taxon>
        <taxon>Diptera</taxon>
        <taxon>Nematocera</taxon>
        <taxon>Culicoidea</taxon>
        <taxon>Culicidae</taxon>
        <taxon>Culicinae</taxon>
        <taxon>Culicini</taxon>
        <taxon>Culex</taxon>
        <taxon>Culex</taxon>
    </lineage>
</organism>
<name>A0A8D8C1P1_CULPI</name>
<evidence type="ECO:0000256" key="9">
    <source>
        <dbReference type="SAM" id="SignalP"/>
    </source>
</evidence>